<keyword evidence="1" id="KW-0732">Signal</keyword>
<gene>
    <name evidence="3" type="ORF">D8674_037995</name>
</gene>
<dbReference type="PANTHER" id="PTHR10334">
    <property type="entry name" value="CYSTEINE-RICH SECRETORY PROTEIN-RELATED"/>
    <property type="match status" value="1"/>
</dbReference>
<dbReference type="Proteomes" id="UP000327157">
    <property type="component" value="Unassembled WGS sequence"/>
</dbReference>
<proteinExistence type="predicted"/>
<comment type="caution">
    <text evidence="3">The sequence shown here is derived from an EMBL/GenBank/DDBJ whole genome shotgun (WGS) entry which is preliminary data.</text>
</comment>
<dbReference type="Pfam" id="PF00188">
    <property type="entry name" value="CAP"/>
    <property type="match status" value="1"/>
</dbReference>
<reference evidence="3 4" key="1">
    <citation type="submission" date="2019-09" db="EMBL/GenBank/DDBJ databases">
        <authorList>
            <person name="Ou C."/>
        </authorList>
    </citation>
    <scope>NUCLEOTIDE SEQUENCE [LARGE SCALE GENOMIC DNA]</scope>
    <source>
        <strain evidence="3">S2</strain>
        <tissue evidence="3">Leaf</tissue>
    </source>
</reference>
<dbReference type="CDD" id="cd05381">
    <property type="entry name" value="CAP_PR-1"/>
    <property type="match status" value="1"/>
</dbReference>
<dbReference type="InterPro" id="IPR001283">
    <property type="entry name" value="CRISP-related"/>
</dbReference>
<dbReference type="InterPro" id="IPR014044">
    <property type="entry name" value="CAP_dom"/>
</dbReference>
<organism evidence="3 4">
    <name type="scientific">Pyrus ussuriensis x Pyrus communis</name>
    <dbReference type="NCBI Taxonomy" id="2448454"/>
    <lineage>
        <taxon>Eukaryota</taxon>
        <taxon>Viridiplantae</taxon>
        <taxon>Streptophyta</taxon>
        <taxon>Embryophyta</taxon>
        <taxon>Tracheophyta</taxon>
        <taxon>Spermatophyta</taxon>
        <taxon>Magnoliopsida</taxon>
        <taxon>eudicotyledons</taxon>
        <taxon>Gunneridae</taxon>
        <taxon>Pentapetalae</taxon>
        <taxon>rosids</taxon>
        <taxon>fabids</taxon>
        <taxon>Rosales</taxon>
        <taxon>Rosaceae</taxon>
        <taxon>Amygdaloideae</taxon>
        <taxon>Maleae</taxon>
        <taxon>Pyrus</taxon>
    </lineage>
</organism>
<dbReference type="SUPFAM" id="SSF55797">
    <property type="entry name" value="PR-1-like"/>
    <property type="match status" value="1"/>
</dbReference>
<dbReference type="Gene3D" id="3.40.33.10">
    <property type="entry name" value="CAP"/>
    <property type="match status" value="1"/>
</dbReference>
<evidence type="ECO:0000313" key="3">
    <source>
        <dbReference type="EMBL" id="KAB2604675.1"/>
    </source>
</evidence>
<dbReference type="OrthoDB" id="337038at2759"/>
<protein>
    <submittedName>
        <fullName evidence="3">Basic form of pathogenesis-related protein 1-like</fullName>
    </submittedName>
</protein>
<reference evidence="3 4" key="2">
    <citation type="submission" date="2019-11" db="EMBL/GenBank/DDBJ databases">
        <title>A de novo genome assembly of a pear dwarfing rootstock.</title>
        <authorList>
            <person name="Wang F."/>
            <person name="Wang J."/>
            <person name="Li S."/>
            <person name="Zhang Y."/>
            <person name="Fang M."/>
            <person name="Ma L."/>
            <person name="Zhao Y."/>
            <person name="Jiang S."/>
        </authorList>
    </citation>
    <scope>NUCLEOTIDE SEQUENCE [LARGE SCALE GENOMIC DNA]</scope>
    <source>
        <strain evidence="3">S2</strain>
        <tissue evidence="3">Leaf</tissue>
    </source>
</reference>
<accession>A0A5N5FNE2</accession>
<evidence type="ECO:0000256" key="1">
    <source>
        <dbReference type="SAM" id="SignalP"/>
    </source>
</evidence>
<dbReference type="FunFam" id="3.40.33.10:FF:000004">
    <property type="entry name" value="CAP, cysteine-rich secretory protein, antigen 5"/>
    <property type="match status" value="1"/>
</dbReference>
<dbReference type="AlphaFoldDB" id="A0A5N5FNE2"/>
<dbReference type="EMBL" id="SMOL01000597">
    <property type="protein sequence ID" value="KAB2604675.1"/>
    <property type="molecule type" value="Genomic_DNA"/>
</dbReference>
<sequence length="164" mass="18386">MENKMGYNIKLVLCICSLALILARVSSATSRRDIRGFINEHNKDRAEVGAGPIKWNETIARYAQNHANVRSWDCEMEHSMGPYGENIASGEGMTGAAAVKYWVTEKEFYDYNQNKCINDECGHYLAVIWSKSTYVGCATSLCTNGQTFVICDYDPSVTDGERPY</sequence>
<name>A0A5N5FNE2_9ROSA</name>
<dbReference type="PRINTS" id="PR00837">
    <property type="entry name" value="V5TPXLIKE"/>
</dbReference>
<feature type="signal peptide" evidence="1">
    <location>
        <begin position="1"/>
        <end position="28"/>
    </location>
</feature>
<dbReference type="SMART" id="SM00198">
    <property type="entry name" value="SCP"/>
    <property type="match status" value="1"/>
</dbReference>
<keyword evidence="4" id="KW-1185">Reference proteome</keyword>
<feature type="chain" id="PRO_5024366645" evidence="1">
    <location>
        <begin position="29"/>
        <end position="164"/>
    </location>
</feature>
<evidence type="ECO:0000313" key="4">
    <source>
        <dbReference type="Proteomes" id="UP000327157"/>
    </source>
</evidence>
<evidence type="ECO:0000259" key="2">
    <source>
        <dbReference type="SMART" id="SM00198"/>
    </source>
</evidence>
<dbReference type="InterPro" id="IPR035940">
    <property type="entry name" value="CAP_sf"/>
</dbReference>
<feature type="domain" description="SCP" evidence="2">
    <location>
        <begin position="32"/>
        <end position="158"/>
    </location>
</feature>